<dbReference type="OrthoDB" id="5289274at2"/>
<dbReference type="InterPro" id="IPR050188">
    <property type="entry name" value="RluA_PseudoU_synthase"/>
</dbReference>
<dbReference type="Gene3D" id="3.30.2350.10">
    <property type="entry name" value="Pseudouridine synthase"/>
    <property type="match status" value="1"/>
</dbReference>
<organism evidence="7 8">
    <name type="scientific">Fluviispira sanaruensis</name>
    <dbReference type="NCBI Taxonomy" id="2493639"/>
    <lineage>
        <taxon>Bacteria</taxon>
        <taxon>Pseudomonadati</taxon>
        <taxon>Bdellovibrionota</taxon>
        <taxon>Oligoflexia</taxon>
        <taxon>Silvanigrellales</taxon>
        <taxon>Silvanigrellaceae</taxon>
        <taxon>Fluviispira</taxon>
    </lineage>
</organism>
<dbReference type="Pfam" id="PF01479">
    <property type="entry name" value="S4"/>
    <property type="match status" value="1"/>
</dbReference>
<dbReference type="InterPro" id="IPR006225">
    <property type="entry name" value="PsdUridine_synth_RluC/D"/>
</dbReference>
<keyword evidence="4" id="KW-0694">RNA-binding</keyword>
<dbReference type="SMART" id="SM00363">
    <property type="entry name" value="S4"/>
    <property type="match status" value="1"/>
</dbReference>
<keyword evidence="2 5" id="KW-0413">Isomerase</keyword>
<evidence type="ECO:0000256" key="5">
    <source>
        <dbReference type="RuleBase" id="RU362028"/>
    </source>
</evidence>
<dbReference type="Gene3D" id="3.10.290.10">
    <property type="entry name" value="RNA-binding S4 domain"/>
    <property type="match status" value="1"/>
</dbReference>
<dbReference type="Proteomes" id="UP000291236">
    <property type="component" value="Chromosome"/>
</dbReference>
<dbReference type="InterPro" id="IPR006145">
    <property type="entry name" value="PsdUridine_synth_RsuA/RluA"/>
</dbReference>
<dbReference type="AlphaFoldDB" id="A0A4P2VXY0"/>
<dbReference type="GO" id="GO:0000455">
    <property type="term" value="P:enzyme-directed rRNA pseudouridine synthesis"/>
    <property type="evidence" value="ECO:0007669"/>
    <property type="project" value="TreeGrafter"/>
</dbReference>
<dbReference type="SUPFAM" id="SSF55174">
    <property type="entry name" value="Alpha-L RNA-binding motif"/>
    <property type="match status" value="1"/>
</dbReference>
<keyword evidence="8" id="KW-1185">Reference proteome</keyword>
<dbReference type="EC" id="5.4.99.-" evidence="5"/>
<feature type="domain" description="RNA-binding S4" evidence="6">
    <location>
        <begin position="16"/>
        <end position="83"/>
    </location>
</feature>
<comment type="catalytic activity">
    <reaction evidence="5">
        <text>a uridine in RNA = a pseudouridine in RNA</text>
        <dbReference type="Rhea" id="RHEA:48348"/>
        <dbReference type="Rhea" id="RHEA-COMP:12068"/>
        <dbReference type="Rhea" id="RHEA-COMP:12069"/>
        <dbReference type="ChEBI" id="CHEBI:65314"/>
        <dbReference type="ChEBI" id="CHEBI:65315"/>
    </reaction>
</comment>
<dbReference type="EMBL" id="AP019368">
    <property type="protein sequence ID" value="BBH54515.1"/>
    <property type="molecule type" value="Genomic_DNA"/>
</dbReference>
<comment type="similarity">
    <text evidence="1 5">Belongs to the pseudouridine synthase RluA family.</text>
</comment>
<dbReference type="PANTHER" id="PTHR21600:SF44">
    <property type="entry name" value="RIBOSOMAL LARGE SUBUNIT PSEUDOURIDINE SYNTHASE D"/>
    <property type="match status" value="1"/>
</dbReference>
<name>A0A4P2VXY0_FLUSA</name>
<evidence type="ECO:0000256" key="4">
    <source>
        <dbReference type="PROSITE-ProRule" id="PRU00182"/>
    </source>
</evidence>
<evidence type="ECO:0000256" key="2">
    <source>
        <dbReference type="ARBA" id="ARBA00023235"/>
    </source>
</evidence>
<dbReference type="InterPro" id="IPR020103">
    <property type="entry name" value="PsdUridine_synth_cat_dom_sf"/>
</dbReference>
<accession>A0A4P2VXY0</accession>
<dbReference type="KEGG" id="sbf:JCM31447_29860"/>
<evidence type="ECO:0000313" key="7">
    <source>
        <dbReference type="EMBL" id="BBH54515.1"/>
    </source>
</evidence>
<dbReference type="CDD" id="cd02869">
    <property type="entry name" value="PseudoU_synth_RluA_like"/>
    <property type="match status" value="1"/>
</dbReference>
<evidence type="ECO:0000313" key="8">
    <source>
        <dbReference type="Proteomes" id="UP000291236"/>
    </source>
</evidence>
<dbReference type="SUPFAM" id="SSF55120">
    <property type="entry name" value="Pseudouridine synthase"/>
    <property type="match status" value="1"/>
</dbReference>
<dbReference type="PROSITE" id="PS50889">
    <property type="entry name" value="S4"/>
    <property type="match status" value="1"/>
</dbReference>
<comment type="function">
    <text evidence="5">Responsible for synthesis of pseudouridine from uracil.</text>
</comment>
<proteinExistence type="inferred from homology"/>
<dbReference type="GO" id="GO:0120159">
    <property type="term" value="F:rRNA pseudouridine synthase activity"/>
    <property type="evidence" value="ECO:0007669"/>
    <property type="project" value="UniProtKB-ARBA"/>
</dbReference>
<protein>
    <recommendedName>
        <fullName evidence="5">Pseudouridine synthase</fullName>
        <ecNumber evidence="5">5.4.99.-</ecNumber>
    </recommendedName>
</protein>
<dbReference type="GO" id="GO:0003723">
    <property type="term" value="F:RNA binding"/>
    <property type="evidence" value="ECO:0007669"/>
    <property type="project" value="UniProtKB-KW"/>
</dbReference>
<dbReference type="CDD" id="cd00165">
    <property type="entry name" value="S4"/>
    <property type="match status" value="1"/>
</dbReference>
<evidence type="ECO:0000256" key="3">
    <source>
        <dbReference type="PIRSR" id="PIRSR606225-1"/>
    </source>
</evidence>
<reference evidence="7 8" key="1">
    <citation type="submission" date="2018-12" db="EMBL/GenBank/DDBJ databases">
        <title>Rubrispira sanarue gen. nov., sp., nov., a member of the order Silvanigrellales, isolated from a brackish lake in Hamamatsu Japan.</title>
        <authorList>
            <person name="Maejima Y."/>
            <person name="Iino T."/>
            <person name="Muraguchi Y."/>
            <person name="Fukuda K."/>
            <person name="Nojiri H."/>
            <person name="Ohkuma M."/>
            <person name="Moriuchi R."/>
            <person name="Dohra H."/>
            <person name="Kimbara K."/>
            <person name="Shintani M."/>
        </authorList>
    </citation>
    <scope>NUCLEOTIDE SEQUENCE [LARGE SCALE GENOMIC DNA]</scope>
    <source>
        <strain evidence="7 8">RF1110005</strain>
    </source>
</reference>
<sequence>MNNTIEITVPDNLQNERLDVILSRLIDVIPSRSFAAKLIANKQVLVDDKYVKSSYKLKELQKISIDLSFLETVNSEPIGEKIDLDIIFEDNDLIIINKPAGMVVHPGAGVHSGTLVNAILAHCGVTLPSLGLPSRAGIVHRLDRDTSGVMVVAKSQIALTNLSKQFADHSQTRIYHTLIYGNILPVSGKIETWHGRDPKNRIKYAVQPEGKGKKAILSYNKLKTFLDEKISLVACQLYTGRTHQIRVQLSNLGHSILGDALYTNNANELNSNKELKALINKNAQRQMLHAVHLGFKHPVTNVDMSFQSPYPQDFNNLLLLLEAKGKKF</sequence>
<dbReference type="NCBIfam" id="TIGR00005">
    <property type="entry name" value="rluA_subfam"/>
    <property type="match status" value="1"/>
</dbReference>
<feature type="active site" evidence="3">
    <location>
        <position position="143"/>
    </location>
</feature>
<evidence type="ECO:0000256" key="1">
    <source>
        <dbReference type="ARBA" id="ARBA00010876"/>
    </source>
</evidence>
<gene>
    <name evidence="7" type="ORF">JCM31447_29860</name>
</gene>
<dbReference type="PANTHER" id="PTHR21600">
    <property type="entry name" value="MITOCHONDRIAL RNA PSEUDOURIDINE SYNTHASE"/>
    <property type="match status" value="1"/>
</dbReference>
<dbReference type="PROSITE" id="PS01129">
    <property type="entry name" value="PSI_RLU"/>
    <property type="match status" value="1"/>
</dbReference>
<dbReference type="RefSeq" id="WP_130612403.1">
    <property type="nucleotide sequence ID" value="NZ_AP019368.1"/>
</dbReference>
<dbReference type="InterPro" id="IPR006224">
    <property type="entry name" value="PsdUridine_synth_RluA-like_CS"/>
</dbReference>
<evidence type="ECO:0000259" key="6">
    <source>
        <dbReference type="SMART" id="SM00363"/>
    </source>
</evidence>
<dbReference type="Pfam" id="PF00849">
    <property type="entry name" value="PseudoU_synth_2"/>
    <property type="match status" value="1"/>
</dbReference>
<dbReference type="InterPro" id="IPR002942">
    <property type="entry name" value="S4_RNA-bd"/>
</dbReference>
<dbReference type="InterPro" id="IPR036986">
    <property type="entry name" value="S4_RNA-bd_sf"/>
</dbReference>